<name>B6U0M1_MAIZE</name>
<evidence type="ECO:0000256" key="7">
    <source>
        <dbReference type="ARBA" id="ARBA00022821"/>
    </source>
</evidence>
<dbReference type="AlphaFoldDB" id="B6U0M1"/>
<sequence length="90" mass="9647">MRTTSRLMFLFAIAALLLASSDLTTKVAAGCAHPVSVILYPGKRCDRGTCEKSCAKEFNGGKGTCMSPNGCDCEYCARVPRLISSPRNRA</sequence>
<evidence type="ECO:0000256" key="5">
    <source>
        <dbReference type="ARBA" id="ARBA00022577"/>
    </source>
</evidence>
<dbReference type="InterPro" id="IPR010851">
    <property type="entry name" value="DEFL"/>
</dbReference>
<feature type="chain" id="PRO_5002850388" evidence="8">
    <location>
        <begin position="20"/>
        <end position="90"/>
    </location>
</feature>
<dbReference type="Pfam" id="PF07333">
    <property type="entry name" value="SLR1-BP"/>
    <property type="match status" value="1"/>
</dbReference>
<evidence type="ECO:0000256" key="2">
    <source>
        <dbReference type="ARBA" id="ARBA00006722"/>
    </source>
</evidence>
<feature type="signal peptide" evidence="8">
    <location>
        <begin position="1"/>
        <end position="19"/>
    </location>
</feature>
<evidence type="ECO:0000256" key="6">
    <source>
        <dbReference type="ARBA" id="ARBA00022729"/>
    </source>
</evidence>
<keyword evidence="3" id="KW-0964">Secreted</keyword>
<dbReference type="EMBL" id="EU970786">
    <property type="protein sequence ID" value="ACG42904.1"/>
    <property type="molecule type" value="mRNA"/>
</dbReference>
<dbReference type="PANTHER" id="PTHR34783">
    <property type="entry name" value="DEFENSIN-LIKE PROTEIN 144-RELATED"/>
    <property type="match status" value="1"/>
</dbReference>
<dbReference type="GO" id="GO:0031640">
    <property type="term" value="P:killing of cells of another organism"/>
    <property type="evidence" value="ECO:0007669"/>
    <property type="project" value="UniProtKB-KW"/>
</dbReference>
<keyword evidence="7" id="KW-0611">Plant defense</keyword>
<keyword evidence="5" id="KW-0295">Fungicide</keyword>
<keyword evidence="6 8" id="KW-0732">Signal</keyword>
<evidence type="ECO:0000256" key="3">
    <source>
        <dbReference type="ARBA" id="ARBA00022525"/>
    </source>
</evidence>
<evidence type="ECO:0000256" key="1">
    <source>
        <dbReference type="ARBA" id="ARBA00004613"/>
    </source>
</evidence>
<accession>B6U0M1</accession>
<evidence type="ECO:0000313" key="9">
    <source>
        <dbReference type="EMBL" id="ACG42904.1"/>
    </source>
</evidence>
<dbReference type="PANTHER" id="PTHR34783:SF1">
    <property type="entry name" value="DEFENSIN-LIKE PROTEIN 144-RELATED"/>
    <property type="match status" value="1"/>
</dbReference>
<evidence type="ECO:0000256" key="4">
    <source>
        <dbReference type="ARBA" id="ARBA00022529"/>
    </source>
</evidence>
<evidence type="ECO:0000256" key="8">
    <source>
        <dbReference type="SAM" id="SignalP"/>
    </source>
</evidence>
<keyword evidence="4" id="KW-0929">Antimicrobial</keyword>
<reference evidence="9" key="1">
    <citation type="journal article" date="2009" name="Plant Mol. Biol.">
        <title>Insights into corn genes derived from large-scale cDNA sequencing.</title>
        <authorList>
            <person name="Alexandrov N.N."/>
            <person name="Brover V.V."/>
            <person name="Freidin S."/>
            <person name="Troukhan M.E."/>
            <person name="Tatarinova T.V."/>
            <person name="Zhang H."/>
            <person name="Swaller T.J."/>
            <person name="Lu Y.P."/>
            <person name="Bouck J."/>
            <person name="Flavell R.B."/>
            <person name="Feldmann K.A."/>
        </authorList>
    </citation>
    <scope>NUCLEOTIDE SEQUENCE</scope>
</reference>
<dbReference type="GO" id="GO:0005576">
    <property type="term" value="C:extracellular region"/>
    <property type="evidence" value="ECO:0007669"/>
    <property type="project" value="UniProtKB-SubCell"/>
</dbReference>
<comment type="similarity">
    <text evidence="2">Belongs to the DEFL family.</text>
</comment>
<proteinExistence type="evidence at transcript level"/>
<organism evidence="9">
    <name type="scientific">Zea mays</name>
    <name type="common">Maize</name>
    <dbReference type="NCBI Taxonomy" id="4577"/>
    <lineage>
        <taxon>Eukaryota</taxon>
        <taxon>Viridiplantae</taxon>
        <taxon>Streptophyta</taxon>
        <taxon>Embryophyta</taxon>
        <taxon>Tracheophyta</taxon>
        <taxon>Spermatophyta</taxon>
        <taxon>Magnoliopsida</taxon>
        <taxon>Liliopsida</taxon>
        <taxon>Poales</taxon>
        <taxon>Poaceae</taxon>
        <taxon>PACMAD clade</taxon>
        <taxon>Panicoideae</taxon>
        <taxon>Andropogonodae</taxon>
        <taxon>Andropogoneae</taxon>
        <taxon>Tripsacinae</taxon>
        <taxon>Zea</taxon>
    </lineage>
</organism>
<protein>
    <submittedName>
        <fullName evidence="9">Uncharacterized protein</fullName>
    </submittedName>
</protein>
<comment type="subcellular location">
    <subcellularLocation>
        <location evidence="1">Secreted</location>
    </subcellularLocation>
</comment>
<dbReference type="GO" id="GO:0050832">
    <property type="term" value="P:defense response to fungus"/>
    <property type="evidence" value="ECO:0007669"/>
    <property type="project" value="UniProtKB-KW"/>
</dbReference>